<dbReference type="InterPro" id="IPR003369">
    <property type="entry name" value="TatA/B/E"/>
</dbReference>
<gene>
    <name evidence="9" type="ordered locus">Desac_2587</name>
</gene>
<dbReference type="HOGENOM" id="CLU_2245569_0_0_7"/>
<dbReference type="AlphaFoldDB" id="F2NDQ7"/>
<dbReference type="Pfam" id="PF13240">
    <property type="entry name" value="Zn_Ribbon_1"/>
    <property type="match status" value="1"/>
</dbReference>
<sequence>MFGIDFPELVVIMIFALILFGPEKLPEYGQKMGQMVHKWRRAYTNLQRSVHYPADLVPPSALTDHYGEDLCPNCRYRIGSDFLFCPACGKRLKEPTTNQSVSAA</sequence>
<dbReference type="Gene3D" id="1.20.5.3310">
    <property type="match status" value="1"/>
</dbReference>
<reference evidence="9 10" key="1">
    <citation type="journal article" date="2011" name="Stand. Genomic Sci.">
        <title>Complete genome sequence of the acetate-degrading sulfate reducer Desulfobacca acetoxidans type strain (ASRB2).</title>
        <authorList>
            <person name="Goker M."/>
            <person name="Teshima H."/>
            <person name="Lapidus A."/>
            <person name="Nolan M."/>
            <person name="Lucas S."/>
            <person name="Hammon N."/>
            <person name="Deshpande S."/>
            <person name="Cheng J.F."/>
            <person name="Tapia R."/>
            <person name="Han C."/>
            <person name="Goodwin L."/>
            <person name="Pitluck S."/>
            <person name="Huntemann M."/>
            <person name="Liolios K."/>
            <person name="Ivanova N."/>
            <person name="Pagani I."/>
            <person name="Mavromatis K."/>
            <person name="Ovchinikova G."/>
            <person name="Pati A."/>
            <person name="Chen A."/>
            <person name="Palaniappan K."/>
            <person name="Land M."/>
            <person name="Hauser L."/>
            <person name="Brambilla E.M."/>
            <person name="Rohde M."/>
            <person name="Spring S."/>
            <person name="Detter J.C."/>
            <person name="Woyke T."/>
            <person name="Bristow J."/>
            <person name="Eisen J.A."/>
            <person name="Markowitz V."/>
            <person name="Hugenholtz P."/>
            <person name="Kyrpides N.C."/>
            <person name="Klenk H.P."/>
        </authorList>
    </citation>
    <scope>NUCLEOTIDE SEQUENCE [LARGE SCALE GENOMIC DNA]</scope>
    <source>
        <strain evidence="10">ATCC 700848 / DSM 11109 / ASRB2</strain>
    </source>
</reference>
<evidence type="ECO:0000256" key="3">
    <source>
        <dbReference type="ARBA" id="ARBA00022692"/>
    </source>
</evidence>
<keyword evidence="10" id="KW-1185">Reference proteome</keyword>
<keyword evidence="7" id="KW-0472">Membrane</keyword>
<evidence type="ECO:0000259" key="8">
    <source>
        <dbReference type="Pfam" id="PF13240"/>
    </source>
</evidence>
<dbReference type="STRING" id="880072.Desac_2587"/>
<keyword evidence="2" id="KW-0813">Transport</keyword>
<dbReference type="KEGG" id="dao:Desac_2587"/>
<comment type="subcellular location">
    <subcellularLocation>
        <location evidence="1">Membrane</location>
        <topology evidence="1">Single-pass membrane protein</topology>
    </subcellularLocation>
</comment>
<organism evidence="9 10">
    <name type="scientific">Desulfobacca acetoxidans (strain ATCC 700848 / DSM 11109 / ASRB2)</name>
    <dbReference type="NCBI Taxonomy" id="880072"/>
    <lineage>
        <taxon>Bacteria</taxon>
        <taxon>Pseudomonadati</taxon>
        <taxon>Thermodesulfobacteriota</taxon>
        <taxon>Desulfobaccia</taxon>
        <taxon>Desulfobaccales</taxon>
        <taxon>Desulfobaccaceae</taxon>
        <taxon>Desulfobacca</taxon>
    </lineage>
</organism>
<name>F2NDQ7_DESAR</name>
<evidence type="ECO:0000256" key="7">
    <source>
        <dbReference type="ARBA" id="ARBA00023136"/>
    </source>
</evidence>
<evidence type="ECO:0000256" key="4">
    <source>
        <dbReference type="ARBA" id="ARBA00022927"/>
    </source>
</evidence>
<dbReference type="PANTHER" id="PTHR33162:SF1">
    <property type="entry name" value="SEC-INDEPENDENT PROTEIN TRANSLOCASE PROTEIN TATA, CHLOROPLASTIC"/>
    <property type="match status" value="1"/>
</dbReference>
<dbReference type="OrthoDB" id="9813726at2"/>
<dbReference type="InterPro" id="IPR026870">
    <property type="entry name" value="Zinc_ribbon_dom"/>
</dbReference>
<keyword evidence="4" id="KW-0653">Protein transport</keyword>
<keyword evidence="5" id="KW-1133">Transmembrane helix</keyword>
<evidence type="ECO:0000256" key="5">
    <source>
        <dbReference type="ARBA" id="ARBA00022989"/>
    </source>
</evidence>
<dbReference type="Pfam" id="PF02416">
    <property type="entry name" value="TatA_B_E"/>
    <property type="match status" value="1"/>
</dbReference>
<evidence type="ECO:0000256" key="1">
    <source>
        <dbReference type="ARBA" id="ARBA00004167"/>
    </source>
</evidence>
<evidence type="ECO:0000256" key="2">
    <source>
        <dbReference type="ARBA" id="ARBA00022448"/>
    </source>
</evidence>
<dbReference type="PRINTS" id="PR01506">
    <property type="entry name" value="TATBPROTEIN"/>
</dbReference>
<keyword evidence="3" id="KW-0812">Transmembrane</keyword>
<dbReference type="RefSeq" id="WP_013707513.1">
    <property type="nucleotide sequence ID" value="NC_015388.1"/>
</dbReference>
<keyword evidence="6" id="KW-0811">Translocation</keyword>
<evidence type="ECO:0000256" key="6">
    <source>
        <dbReference type="ARBA" id="ARBA00023010"/>
    </source>
</evidence>
<dbReference type="eggNOG" id="COG1826">
    <property type="taxonomic scope" value="Bacteria"/>
</dbReference>
<reference evidence="10" key="2">
    <citation type="submission" date="2011-03" db="EMBL/GenBank/DDBJ databases">
        <title>The complete genome of Desulfobacca acetoxidans DSM 11109.</title>
        <authorList>
            <consortium name="US DOE Joint Genome Institute (JGI-PGF)"/>
            <person name="Lucas S."/>
            <person name="Copeland A."/>
            <person name="Lapidus A."/>
            <person name="Bruce D."/>
            <person name="Goodwin L."/>
            <person name="Pitluck S."/>
            <person name="Peters L."/>
            <person name="Kyrpides N."/>
            <person name="Mavromatis K."/>
            <person name="Ivanova N."/>
            <person name="Ovchinnikova G."/>
            <person name="Teshima H."/>
            <person name="Detter J.C."/>
            <person name="Han C."/>
            <person name="Land M."/>
            <person name="Hauser L."/>
            <person name="Markowitz V."/>
            <person name="Cheng J.-F."/>
            <person name="Hugenholtz P."/>
            <person name="Woyke T."/>
            <person name="Wu D."/>
            <person name="Spring S."/>
            <person name="Schueler E."/>
            <person name="Brambilla E."/>
            <person name="Klenk H.-P."/>
            <person name="Eisen J.A."/>
        </authorList>
    </citation>
    <scope>NUCLEOTIDE SEQUENCE [LARGE SCALE GENOMIC DNA]</scope>
    <source>
        <strain evidence="10">ATCC 700848 / DSM 11109 / ASRB2</strain>
    </source>
</reference>
<protein>
    <submittedName>
        <fullName evidence="9">Sec-independent translocation protein mttA/Hcf106</fullName>
    </submittedName>
</protein>
<dbReference type="Proteomes" id="UP000000483">
    <property type="component" value="Chromosome"/>
</dbReference>
<feature type="domain" description="Zinc-ribbon" evidence="8">
    <location>
        <begin position="71"/>
        <end position="92"/>
    </location>
</feature>
<accession>F2NDQ7</accession>
<dbReference type="GO" id="GO:0015031">
    <property type="term" value="P:protein transport"/>
    <property type="evidence" value="ECO:0007669"/>
    <property type="project" value="UniProtKB-KW"/>
</dbReference>
<dbReference type="EMBL" id="CP002629">
    <property type="protein sequence ID" value="AEB10404.1"/>
    <property type="molecule type" value="Genomic_DNA"/>
</dbReference>
<dbReference type="GO" id="GO:0016020">
    <property type="term" value="C:membrane"/>
    <property type="evidence" value="ECO:0007669"/>
    <property type="project" value="UniProtKB-SubCell"/>
</dbReference>
<proteinExistence type="predicted"/>
<evidence type="ECO:0000313" key="9">
    <source>
        <dbReference type="EMBL" id="AEB10404.1"/>
    </source>
</evidence>
<evidence type="ECO:0000313" key="10">
    <source>
        <dbReference type="Proteomes" id="UP000000483"/>
    </source>
</evidence>
<dbReference type="PANTHER" id="PTHR33162">
    <property type="entry name" value="SEC-INDEPENDENT PROTEIN TRANSLOCASE PROTEIN TATA, CHLOROPLASTIC"/>
    <property type="match status" value="1"/>
</dbReference>